<dbReference type="HAMAP" id="MF_01813">
    <property type="entry name" value="MenG_UbiE_methyltr"/>
    <property type="match status" value="1"/>
</dbReference>
<dbReference type="PROSITE" id="PS01183">
    <property type="entry name" value="UBIE_1"/>
    <property type="match status" value="1"/>
</dbReference>
<dbReference type="CDD" id="cd02440">
    <property type="entry name" value="AdoMet_MTases"/>
    <property type="match status" value="1"/>
</dbReference>
<evidence type="ECO:0000256" key="7">
    <source>
        <dbReference type="ARBA" id="ARBA00022691"/>
    </source>
</evidence>
<dbReference type="PROSITE" id="PS01184">
    <property type="entry name" value="UBIE_2"/>
    <property type="match status" value="1"/>
</dbReference>
<dbReference type="EC" id="2.1.1.163" evidence="10"/>
<reference evidence="12 13" key="1">
    <citation type="submission" date="2018-06" db="EMBL/GenBank/DDBJ databases">
        <authorList>
            <consortium name="Pathogen Informatics"/>
            <person name="Doyle S."/>
        </authorList>
    </citation>
    <scope>NUCLEOTIDE SEQUENCE [LARGE SCALE GENOMIC DNA]</scope>
    <source>
        <strain evidence="12 13">NCTC9177</strain>
    </source>
</reference>
<evidence type="ECO:0000256" key="8">
    <source>
        <dbReference type="ARBA" id="ARBA00023054"/>
    </source>
</evidence>
<evidence type="ECO:0000256" key="9">
    <source>
        <dbReference type="ARBA" id="ARBA00023172"/>
    </source>
</evidence>
<dbReference type="NCBIfam" id="NF001240">
    <property type="entry name" value="PRK00216.1-1"/>
    <property type="match status" value="1"/>
</dbReference>
<comment type="pathway">
    <text evidence="10">Cofactor biosynthesis; ubiquinone biosynthesis.</text>
</comment>
<dbReference type="PANTHER" id="PTHR30563:SF0">
    <property type="entry name" value="DNA RECOMBINATION PROTEIN RMUC"/>
    <property type="match status" value="1"/>
</dbReference>
<dbReference type="NCBIfam" id="NF007686">
    <property type="entry name" value="PRK10361.1"/>
    <property type="match status" value="1"/>
</dbReference>
<comment type="function">
    <text evidence="1">Involved in DNA recombination.</text>
</comment>
<evidence type="ECO:0000256" key="11">
    <source>
        <dbReference type="SAM" id="Coils"/>
    </source>
</evidence>
<dbReference type="UniPathway" id="UPA00079">
    <property type="reaction ID" value="UER00169"/>
</dbReference>
<comment type="catalytic activity">
    <reaction evidence="10">
        <text>a 2-demethylmenaquinol + S-adenosyl-L-methionine = a menaquinol + S-adenosyl-L-homocysteine + H(+)</text>
        <dbReference type="Rhea" id="RHEA:42640"/>
        <dbReference type="Rhea" id="RHEA-COMP:9539"/>
        <dbReference type="Rhea" id="RHEA-COMP:9563"/>
        <dbReference type="ChEBI" id="CHEBI:15378"/>
        <dbReference type="ChEBI" id="CHEBI:18151"/>
        <dbReference type="ChEBI" id="CHEBI:55437"/>
        <dbReference type="ChEBI" id="CHEBI:57856"/>
        <dbReference type="ChEBI" id="CHEBI:59789"/>
        <dbReference type="EC" id="2.1.1.163"/>
    </reaction>
</comment>
<comment type="function">
    <text evidence="10">Methyltransferase required for the conversion of demethylmenaquinol (DMKH2) to menaquinol (MKH2) and the conversion of 2-polyprenyl-6-methoxy-1,4-benzoquinol (DDMQH2) to 2-polyprenyl-3-methyl-6-methoxy-1,4-benzoquinol (DMQH2).</text>
</comment>
<dbReference type="GO" id="GO:0032259">
    <property type="term" value="P:methylation"/>
    <property type="evidence" value="ECO:0007669"/>
    <property type="project" value="UniProtKB-KW"/>
</dbReference>
<dbReference type="PROSITE" id="PS51608">
    <property type="entry name" value="SAM_MT_UBIE"/>
    <property type="match status" value="1"/>
</dbReference>
<comment type="similarity">
    <text evidence="10">Belongs to the class I-like SAM-binding methyltransferase superfamily. MenG/UbiE family.</text>
</comment>
<comment type="caution">
    <text evidence="12">The sequence shown here is derived from an EMBL/GenBank/DDBJ whole genome shotgun (WGS) entry which is preliminary data.</text>
</comment>
<dbReference type="PANTHER" id="PTHR30563">
    <property type="entry name" value="DNA RECOMBINATION PROTEIN RMUC"/>
    <property type="match status" value="1"/>
</dbReference>
<proteinExistence type="inferred from homology"/>
<evidence type="ECO:0000256" key="5">
    <source>
        <dbReference type="ARBA" id="ARBA00022679"/>
    </source>
</evidence>
<dbReference type="GO" id="GO:0043770">
    <property type="term" value="F:demethylmenaquinone methyltransferase activity"/>
    <property type="evidence" value="ECO:0007669"/>
    <property type="project" value="UniProtKB-UniRule"/>
</dbReference>
<dbReference type="UniPathway" id="UPA00232"/>
<dbReference type="EC" id="2.1.1.201" evidence="10"/>
<evidence type="ECO:0000256" key="1">
    <source>
        <dbReference type="ARBA" id="ARBA00003416"/>
    </source>
</evidence>
<keyword evidence="6 10" id="KW-0831">Ubiquinone biosynthesis</keyword>
<evidence type="ECO:0000256" key="6">
    <source>
        <dbReference type="ARBA" id="ARBA00022688"/>
    </source>
</evidence>
<dbReference type="InterPro" id="IPR004033">
    <property type="entry name" value="UbiE/COQ5_MeTrFase"/>
</dbReference>
<name>A0A7H4MB04_KLEVA</name>
<dbReference type="GO" id="GO:0009060">
    <property type="term" value="P:aerobic respiration"/>
    <property type="evidence" value="ECO:0007669"/>
    <property type="project" value="UniProtKB-UniRule"/>
</dbReference>
<keyword evidence="4 10" id="KW-0489">Methyltransferase</keyword>
<keyword evidence="9" id="KW-0233">DNA recombination</keyword>
<gene>
    <name evidence="12" type="primary">rmuC</name>
    <name evidence="10" type="synonym">ubiE</name>
    <name evidence="12" type="ORF">NCTC9177_01308</name>
</gene>
<organism evidence="12 13">
    <name type="scientific">Klebsiella variicola</name>
    <dbReference type="NCBI Taxonomy" id="244366"/>
    <lineage>
        <taxon>Bacteria</taxon>
        <taxon>Pseudomonadati</taxon>
        <taxon>Pseudomonadota</taxon>
        <taxon>Gammaproteobacteria</taxon>
        <taxon>Enterobacterales</taxon>
        <taxon>Enterobacteriaceae</taxon>
        <taxon>Klebsiella/Raoultella group</taxon>
        <taxon>Klebsiella</taxon>
        <taxon>Klebsiella pneumoniae complex</taxon>
    </lineage>
</organism>
<feature type="binding site" evidence="10">
    <location>
        <position position="601"/>
    </location>
    <ligand>
        <name>S-adenosyl-L-methionine</name>
        <dbReference type="ChEBI" id="CHEBI:59789"/>
    </ligand>
</feature>
<dbReference type="SUPFAM" id="SSF53335">
    <property type="entry name" value="S-adenosyl-L-methionine-dependent methyltransferases"/>
    <property type="match status" value="1"/>
</dbReference>
<dbReference type="Pfam" id="PF02646">
    <property type="entry name" value="RmuC"/>
    <property type="match status" value="1"/>
</dbReference>
<keyword evidence="5 10" id="KW-0808">Transferase</keyword>
<feature type="binding site" evidence="10">
    <location>
        <position position="646"/>
    </location>
    <ligand>
        <name>S-adenosyl-L-methionine</name>
        <dbReference type="ChEBI" id="CHEBI:59789"/>
    </ligand>
</feature>
<comment type="catalytic activity">
    <reaction evidence="10">
        <text>a 2-methoxy-6-(all-trans-polyprenyl)benzene-1,4-diol + S-adenosyl-L-methionine = a 5-methoxy-2-methyl-3-(all-trans-polyprenyl)benzene-1,4-diol + S-adenosyl-L-homocysteine + H(+)</text>
        <dbReference type="Rhea" id="RHEA:28286"/>
        <dbReference type="Rhea" id="RHEA-COMP:10858"/>
        <dbReference type="Rhea" id="RHEA-COMP:10859"/>
        <dbReference type="ChEBI" id="CHEBI:15378"/>
        <dbReference type="ChEBI" id="CHEBI:57856"/>
        <dbReference type="ChEBI" id="CHEBI:59789"/>
        <dbReference type="ChEBI" id="CHEBI:84166"/>
        <dbReference type="ChEBI" id="CHEBI:84167"/>
        <dbReference type="EC" id="2.1.1.201"/>
    </reaction>
</comment>
<keyword evidence="7 10" id="KW-0949">S-adenosyl-L-methionine</keyword>
<dbReference type="Proteomes" id="UP000254545">
    <property type="component" value="Unassembled WGS sequence"/>
</dbReference>
<dbReference type="GO" id="GO:0006310">
    <property type="term" value="P:DNA recombination"/>
    <property type="evidence" value="ECO:0007669"/>
    <property type="project" value="UniProtKB-KW"/>
</dbReference>
<dbReference type="Gene3D" id="3.40.50.150">
    <property type="entry name" value="Vaccinia Virus protein VP39"/>
    <property type="match status" value="1"/>
</dbReference>
<dbReference type="FunFam" id="3.40.50.150:FF:000014">
    <property type="entry name" value="Ubiquinone/menaquinone biosynthesis C-methyltransferase UbiE"/>
    <property type="match status" value="1"/>
</dbReference>
<dbReference type="InterPro" id="IPR029063">
    <property type="entry name" value="SAM-dependent_MTases_sf"/>
</dbReference>
<dbReference type="EMBL" id="UGKR01000003">
    <property type="protein sequence ID" value="STS87504.1"/>
    <property type="molecule type" value="Genomic_DNA"/>
</dbReference>
<evidence type="ECO:0000256" key="2">
    <source>
        <dbReference type="ARBA" id="ARBA00009840"/>
    </source>
</evidence>
<dbReference type="GO" id="GO:0009234">
    <property type="term" value="P:menaquinone biosynthetic process"/>
    <property type="evidence" value="ECO:0007669"/>
    <property type="project" value="UniProtKB-UniRule"/>
</dbReference>
<keyword evidence="3 10" id="KW-0474">Menaquinone biosynthesis</keyword>
<protein>
    <recommendedName>
        <fullName evidence="10">Ubiquinone/menaquinone biosynthesis C-methyltransferase UbiE</fullName>
        <ecNumber evidence="10">2.1.1.163</ecNumber>
        <ecNumber evidence="10">2.1.1.201</ecNumber>
    </recommendedName>
    <alternativeName>
        <fullName evidence="10">2-methoxy-6-polyprenyl-1,4-benzoquinol methylase</fullName>
    </alternativeName>
    <alternativeName>
        <fullName evidence="10">Demethylmenaquinone methyltransferase</fullName>
    </alternativeName>
</protein>
<dbReference type="AlphaFoldDB" id="A0A7H4MB04"/>
<keyword evidence="8 11" id="KW-0175">Coiled coil</keyword>
<evidence type="ECO:0000256" key="10">
    <source>
        <dbReference type="HAMAP-Rule" id="MF_01813"/>
    </source>
</evidence>
<feature type="binding site" evidence="10">
    <location>
        <begin position="629"/>
        <end position="630"/>
    </location>
    <ligand>
        <name>S-adenosyl-L-methionine</name>
        <dbReference type="ChEBI" id="CHEBI:59789"/>
    </ligand>
</feature>
<feature type="coiled-coil region" evidence="11">
    <location>
        <begin position="168"/>
        <end position="195"/>
    </location>
</feature>
<dbReference type="NCBIfam" id="TIGR01934">
    <property type="entry name" value="MenG_MenH_UbiE"/>
    <property type="match status" value="1"/>
</dbReference>
<comment type="pathway">
    <text evidence="10">Quinol/quinone metabolism; menaquinone biosynthesis; menaquinol from 1,4-dihydroxy-2-naphthoate: step 2/2.</text>
</comment>
<accession>A0A7H4MB04</accession>
<dbReference type="InterPro" id="IPR003798">
    <property type="entry name" value="DNA_recombination_RmuC"/>
</dbReference>
<feature type="binding site" evidence="10">
    <location>
        <position position="580"/>
    </location>
    <ligand>
        <name>S-adenosyl-L-methionine</name>
        <dbReference type="ChEBI" id="CHEBI:59789"/>
    </ligand>
</feature>
<feature type="coiled-coil region" evidence="11">
    <location>
        <begin position="32"/>
        <end position="122"/>
    </location>
</feature>
<dbReference type="GO" id="GO:0008425">
    <property type="term" value="F:2-methoxy-6-polyprenyl-1,4-benzoquinol methyltransferase activity"/>
    <property type="evidence" value="ECO:0007669"/>
    <property type="project" value="UniProtKB-UniRule"/>
</dbReference>
<sequence>MDLSIIISAVIALAAGLMVGWLATKARADQIRADLIEERRELDIELSAARQQLVQEAHWREECELLNNELRSLRDINTSLEADLREVTTRLESTQLHAEDKIRQMVNSEQRLSEQFENLANRIFEHSNRRVDEQNRLSLHGLLTPLREQLDGFRRQVQESFGQEARERHTLAHEIRNLQQLNAQMAQEALNLTKALKGDNKTQGNWGEVVLTRVLEASGLREGYEYQTQVSIETDNRSRMQPDVIVRLPQGKDVVIDAKMTLVAYERYFNAEDDYTREVALQEHLASVRNHIRLLGRKDYQQLPGLRSLDYVLMFIPVEPAFLVAIDRQPELISEALQNNIMLVSPTTLLVALRTIANLWRYEHQSRNAQKIAERAGRLYDKMRLFVDDMSAIGQSLDKAQENYRQAMKKLASGRGNLLAQAEAFRGLGVEVKRGINPDLVEQATAQDDEYRLEDEDNLPENDAFSADSARRYIIGRRLRHVETYGKCAESDTLSEHFLEKQAGIEMVEDSQETTHFGFQTVAKEQKQDMVAHVFHSVAAKYDVMNDLMSFGIHRLWKRFTIDCSGVRRGQTVLDLAGGTGDLTAKFSRLVGETGRVMLADINDSMLKMGREKLRNIGIVGNVEYVQANAEALPFADNTFDCITISFGLRNVTDKEKALRSMYRVLKPGGRLLVLEFSKPIIEPLSKAYDAYSFHILPKVGELVAKDGDSYRYLAESIRMHPDQENPERDDAGCRF</sequence>
<evidence type="ECO:0000256" key="4">
    <source>
        <dbReference type="ARBA" id="ARBA00022603"/>
    </source>
</evidence>
<evidence type="ECO:0000313" key="12">
    <source>
        <dbReference type="EMBL" id="STS87504.1"/>
    </source>
</evidence>
<evidence type="ECO:0000256" key="3">
    <source>
        <dbReference type="ARBA" id="ARBA00022428"/>
    </source>
</evidence>
<dbReference type="Pfam" id="PF01209">
    <property type="entry name" value="Ubie_methyltran"/>
    <property type="match status" value="1"/>
</dbReference>
<comment type="similarity">
    <text evidence="2">Belongs to the RmuC family.</text>
</comment>
<dbReference type="InterPro" id="IPR023576">
    <property type="entry name" value="UbiE/COQ5_MeTrFase_CS"/>
</dbReference>
<evidence type="ECO:0000313" key="13">
    <source>
        <dbReference type="Proteomes" id="UP000254545"/>
    </source>
</evidence>